<dbReference type="AlphaFoldDB" id="A0AB36L046"/>
<dbReference type="Proteomes" id="UP000189855">
    <property type="component" value="Unassembled WGS sequence"/>
</dbReference>
<gene>
    <name evidence="1" type="ORF">BTW15_01405</name>
</gene>
<dbReference type="EMBL" id="MSDS01000001">
    <property type="protein sequence ID" value="OPE62032.1"/>
    <property type="molecule type" value="Genomic_DNA"/>
</dbReference>
<reference evidence="1 2" key="1">
    <citation type="journal article" date="2017" name="Mol. Ecol.">
        <title>Adaptation of the pathogen, Pseudomonas syringae, during experimental evolution on a native vs. alternative host plant.</title>
        <authorList>
            <person name="Meaden S."/>
            <person name="Koskella B."/>
        </authorList>
    </citation>
    <scope>NUCLEOTIDE SEQUENCE [LARGE SCALE GENOMIC DNA]</scope>
    <source>
        <strain evidence="1 2">PT23</strain>
    </source>
</reference>
<accession>A0AB36L046</accession>
<comment type="caution">
    <text evidence="1">The sequence shown here is derived from an EMBL/GenBank/DDBJ whole genome shotgun (WGS) entry which is preliminary data.</text>
</comment>
<evidence type="ECO:0008006" key="3">
    <source>
        <dbReference type="Google" id="ProtNLM"/>
    </source>
</evidence>
<proteinExistence type="predicted"/>
<protein>
    <recommendedName>
        <fullName evidence="3">Chemotaxis protein</fullName>
    </recommendedName>
</protein>
<evidence type="ECO:0000313" key="2">
    <source>
        <dbReference type="Proteomes" id="UP000189855"/>
    </source>
</evidence>
<dbReference type="RefSeq" id="WP_024650038.1">
    <property type="nucleotide sequence ID" value="NZ_JAIFYV010000067.1"/>
</dbReference>
<evidence type="ECO:0000313" key="1">
    <source>
        <dbReference type="EMBL" id="OPE62032.1"/>
    </source>
</evidence>
<sequence>MHIITQIDRMERMSDYLRGEAVRSLDLLRQIDGTIEALVLIRRQMDGFNELVGSLTKQVHDQKSGTYTEDELIPSLEQSQDILKRLHADFEVRHNCAKAAPELKSEDGVEDAYGEVIESLLRYSDSLERLKWSVLEHNADMEGHQEPHLLTTDKDIDDLFDSL</sequence>
<name>A0AB36L046_PSEUB</name>
<organism evidence="1 2">
    <name type="scientific">Pseudomonas syringae pv. tomato</name>
    <dbReference type="NCBI Taxonomy" id="323"/>
    <lineage>
        <taxon>Bacteria</taxon>
        <taxon>Pseudomonadati</taxon>
        <taxon>Pseudomonadota</taxon>
        <taxon>Gammaproteobacteria</taxon>
        <taxon>Pseudomonadales</taxon>
        <taxon>Pseudomonadaceae</taxon>
        <taxon>Pseudomonas</taxon>
    </lineage>
</organism>